<dbReference type="Proteomes" id="UP000838412">
    <property type="component" value="Chromosome 1"/>
</dbReference>
<dbReference type="InterPro" id="IPR053888">
    <property type="entry name" value="MRM3-like_sub_bind"/>
</dbReference>
<dbReference type="InterPro" id="IPR051259">
    <property type="entry name" value="rRNA_Methyltransferase"/>
</dbReference>
<protein>
    <submittedName>
        <fullName evidence="6">MRM3 protein</fullName>
    </submittedName>
</protein>
<feature type="compositionally biased region" description="Polar residues" evidence="4">
    <location>
        <begin position="97"/>
        <end position="106"/>
    </location>
</feature>
<sequence length="449" mass="49595">MAAHMFRKFVRLGKTLHVFPKQQAFPVLTFQRGARQWLRRQAVNVYSQEEYRKGQKGEKVGRAATDDSGGHMYDRSPSSRPSGKNFAAPYPHVPTSPGRTSSGSVQGKTYVKLNDNDKKLGKLLVTVKSKKRRDKEGLILLEGKRLIKDAIKAGGILESLFFCHVEDLEGLPLQETTAELYKVKHKDIQDWSDTVTPQKVIAIFTRPDVNRLFTPGCADVDMLPLTLICDNIRDPGNMGTIIRSAAAAGCQKLLVTKGCVDVWESKVLRAGASAHFHLPIVKDLTWDAIPNYLEPDTVVFPADANVDVTNKFTLFHPPLSSVRQSVPTRRKQTQDPDSSGDEDFEHDLPTSLPELVAVPYYSTHWVGGSTALVVGGETEGLSLESLLLCERTGGCRVFVPMLKSLDSLNSAVAASVVLFEAKRQHLAQLTIGREEGVGRRARRGVQPEE</sequence>
<evidence type="ECO:0000256" key="2">
    <source>
        <dbReference type="ARBA" id="ARBA00022603"/>
    </source>
</evidence>
<dbReference type="AlphaFoldDB" id="A0A8J9W3E1"/>
<dbReference type="PANTHER" id="PTHR43191:SF2">
    <property type="entry name" value="RRNA METHYLTRANSFERASE 3, MITOCHONDRIAL"/>
    <property type="match status" value="1"/>
</dbReference>
<accession>A0A8J9W3E1</accession>
<name>A0A8J9W3E1_BRALA</name>
<evidence type="ECO:0000256" key="4">
    <source>
        <dbReference type="SAM" id="MobiDB-lite"/>
    </source>
</evidence>
<keyword evidence="7" id="KW-1185">Reference proteome</keyword>
<feature type="region of interest" description="Disordered" evidence="4">
    <location>
        <begin position="323"/>
        <end position="346"/>
    </location>
</feature>
<proteinExistence type="inferred from homology"/>
<dbReference type="InterPro" id="IPR029028">
    <property type="entry name" value="Alpha/beta_knot_MTases"/>
</dbReference>
<dbReference type="GO" id="GO:0003723">
    <property type="term" value="F:RNA binding"/>
    <property type="evidence" value="ECO:0007669"/>
    <property type="project" value="InterPro"/>
</dbReference>
<organism evidence="6 7">
    <name type="scientific">Branchiostoma lanceolatum</name>
    <name type="common">Common lancelet</name>
    <name type="synonym">Amphioxus lanceolatum</name>
    <dbReference type="NCBI Taxonomy" id="7740"/>
    <lineage>
        <taxon>Eukaryota</taxon>
        <taxon>Metazoa</taxon>
        <taxon>Chordata</taxon>
        <taxon>Cephalochordata</taxon>
        <taxon>Leptocardii</taxon>
        <taxon>Amphioxiformes</taxon>
        <taxon>Branchiostomatidae</taxon>
        <taxon>Branchiostoma</taxon>
    </lineage>
</organism>
<dbReference type="GO" id="GO:0006396">
    <property type="term" value="P:RNA processing"/>
    <property type="evidence" value="ECO:0007669"/>
    <property type="project" value="InterPro"/>
</dbReference>
<evidence type="ECO:0000313" key="6">
    <source>
        <dbReference type="EMBL" id="CAH1231042.1"/>
    </source>
</evidence>
<evidence type="ECO:0000256" key="3">
    <source>
        <dbReference type="ARBA" id="ARBA00022679"/>
    </source>
</evidence>
<dbReference type="SUPFAM" id="SSF55315">
    <property type="entry name" value="L30e-like"/>
    <property type="match status" value="1"/>
</dbReference>
<dbReference type="InterPro" id="IPR029064">
    <property type="entry name" value="Ribosomal_eL30-like_sf"/>
</dbReference>
<comment type="similarity">
    <text evidence="1">Belongs to the class IV-like SAM-binding methyltransferase superfamily. RNA methyltransferase TrmH family.</text>
</comment>
<dbReference type="GO" id="GO:0005737">
    <property type="term" value="C:cytoplasm"/>
    <property type="evidence" value="ECO:0007669"/>
    <property type="project" value="UniProtKB-ARBA"/>
</dbReference>
<dbReference type="Gene3D" id="3.30.1330.30">
    <property type="match status" value="1"/>
</dbReference>
<dbReference type="Pfam" id="PF00588">
    <property type="entry name" value="SpoU_methylase"/>
    <property type="match status" value="1"/>
</dbReference>
<dbReference type="InterPro" id="IPR013123">
    <property type="entry name" value="SpoU_subst-bd"/>
</dbReference>
<dbReference type="CDD" id="cd18106">
    <property type="entry name" value="SpoU-like_RNMTL1"/>
    <property type="match status" value="1"/>
</dbReference>
<dbReference type="InterPro" id="IPR029026">
    <property type="entry name" value="tRNA_m1G_MTases_N"/>
</dbReference>
<reference evidence="6" key="1">
    <citation type="submission" date="2022-01" db="EMBL/GenBank/DDBJ databases">
        <authorList>
            <person name="Braso-Vives M."/>
        </authorList>
    </citation>
    <scope>NUCLEOTIDE SEQUENCE</scope>
</reference>
<evidence type="ECO:0000256" key="1">
    <source>
        <dbReference type="ARBA" id="ARBA00007228"/>
    </source>
</evidence>
<dbReference type="PANTHER" id="PTHR43191">
    <property type="entry name" value="RRNA METHYLTRANSFERASE 3"/>
    <property type="match status" value="1"/>
</dbReference>
<dbReference type="SMART" id="SM00967">
    <property type="entry name" value="SpoU_sub_bind"/>
    <property type="match status" value="1"/>
</dbReference>
<dbReference type="OrthoDB" id="270651at2759"/>
<dbReference type="GO" id="GO:0008173">
    <property type="term" value="F:RNA methyltransferase activity"/>
    <property type="evidence" value="ECO:0007669"/>
    <property type="project" value="InterPro"/>
</dbReference>
<dbReference type="GO" id="GO:0032259">
    <property type="term" value="P:methylation"/>
    <property type="evidence" value="ECO:0007669"/>
    <property type="project" value="UniProtKB-KW"/>
</dbReference>
<feature type="region of interest" description="Disordered" evidence="4">
    <location>
        <begin position="50"/>
        <end position="106"/>
    </location>
</feature>
<dbReference type="Gene3D" id="3.40.1280.10">
    <property type="match status" value="1"/>
</dbReference>
<dbReference type="EMBL" id="OV696686">
    <property type="protein sequence ID" value="CAH1231042.1"/>
    <property type="molecule type" value="Genomic_DNA"/>
</dbReference>
<dbReference type="SUPFAM" id="SSF75217">
    <property type="entry name" value="alpha/beta knot"/>
    <property type="match status" value="1"/>
</dbReference>
<dbReference type="InterPro" id="IPR001537">
    <property type="entry name" value="SpoU_MeTrfase"/>
</dbReference>
<keyword evidence="2" id="KW-0489">Methyltransferase</keyword>
<gene>
    <name evidence="6" type="primary">MRM3</name>
    <name evidence="6" type="ORF">BLAG_LOCUS1198</name>
</gene>
<dbReference type="Pfam" id="PF22435">
    <property type="entry name" value="MRM3-like_sub_bind"/>
    <property type="match status" value="1"/>
</dbReference>
<evidence type="ECO:0000313" key="7">
    <source>
        <dbReference type="Proteomes" id="UP000838412"/>
    </source>
</evidence>
<evidence type="ECO:0000259" key="5">
    <source>
        <dbReference type="SMART" id="SM00967"/>
    </source>
</evidence>
<keyword evidence="3" id="KW-0808">Transferase</keyword>
<feature type="compositionally biased region" description="Basic and acidic residues" evidence="4">
    <location>
        <begin position="50"/>
        <end position="74"/>
    </location>
</feature>
<feature type="domain" description="RNA 2-O ribose methyltransferase substrate binding" evidence="5">
    <location>
        <begin position="140"/>
        <end position="210"/>
    </location>
</feature>